<evidence type="ECO:0000256" key="2">
    <source>
        <dbReference type="ARBA" id="ARBA00010666"/>
    </source>
</evidence>
<dbReference type="PANTHER" id="PTHR13533:SF1">
    <property type="entry name" value="N-ACETYLNEURAMINATE 9-O-ACETYLTRANSFERASE"/>
    <property type="match status" value="1"/>
</dbReference>
<dbReference type="PANTHER" id="PTHR13533">
    <property type="entry name" value="N-ACETYLNEURAMINATE 9-O-ACETYLTRANSFERASE"/>
    <property type="match status" value="1"/>
</dbReference>
<feature type="transmembrane region" description="Helical" evidence="9">
    <location>
        <begin position="860"/>
        <end position="877"/>
    </location>
</feature>
<keyword evidence="4 9" id="KW-0812">Transmembrane</keyword>
<evidence type="ECO:0000256" key="6">
    <source>
        <dbReference type="ARBA" id="ARBA00023136"/>
    </source>
</evidence>
<dbReference type="Pfam" id="PF16913">
    <property type="entry name" value="PUNUT"/>
    <property type="match status" value="1"/>
</dbReference>
<organism evidence="11">
    <name type="scientific">Sesamum latifolium</name>
    <dbReference type="NCBI Taxonomy" id="2727402"/>
    <lineage>
        <taxon>Eukaryota</taxon>
        <taxon>Viridiplantae</taxon>
        <taxon>Streptophyta</taxon>
        <taxon>Embryophyta</taxon>
        <taxon>Tracheophyta</taxon>
        <taxon>Spermatophyta</taxon>
        <taxon>Magnoliopsida</taxon>
        <taxon>eudicotyledons</taxon>
        <taxon>Gunneridae</taxon>
        <taxon>Pentapetalae</taxon>
        <taxon>asterids</taxon>
        <taxon>lamiids</taxon>
        <taxon>Lamiales</taxon>
        <taxon>Pedaliaceae</taxon>
        <taxon>Sesamum</taxon>
    </lineage>
</organism>
<evidence type="ECO:0000256" key="4">
    <source>
        <dbReference type="ARBA" id="ARBA00022692"/>
    </source>
</evidence>
<feature type="transmembrane region" description="Helical" evidence="9">
    <location>
        <begin position="762"/>
        <end position="783"/>
    </location>
</feature>
<comment type="subcellular location">
    <subcellularLocation>
        <location evidence="1">Membrane</location>
        <topology evidence="1">Multi-pass membrane protein</topology>
    </subcellularLocation>
</comment>
<evidence type="ECO:0000256" key="7">
    <source>
        <dbReference type="ARBA" id="ARBA00023180"/>
    </source>
</evidence>
<feature type="transmembrane region" description="Helical" evidence="9">
    <location>
        <begin position="804"/>
        <end position="827"/>
    </location>
</feature>
<dbReference type="GO" id="GO:0010411">
    <property type="term" value="P:xyloglucan metabolic process"/>
    <property type="evidence" value="ECO:0007669"/>
    <property type="project" value="TreeGrafter"/>
</dbReference>
<dbReference type="Pfam" id="PF07779">
    <property type="entry name" value="Cas1_AcylT"/>
    <property type="match status" value="1"/>
</dbReference>
<feature type="transmembrane region" description="Helical" evidence="9">
    <location>
        <begin position="668"/>
        <end position="686"/>
    </location>
</feature>
<dbReference type="EMBL" id="JACGWN010000014">
    <property type="protein sequence ID" value="KAL0407479.1"/>
    <property type="molecule type" value="Genomic_DNA"/>
</dbReference>
<feature type="transmembrane region" description="Helical" evidence="9">
    <location>
        <begin position="91"/>
        <end position="108"/>
    </location>
</feature>
<evidence type="ECO:0000259" key="10">
    <source>
        <dbReference type="Pfam" id="PF07779"/>
    </source>
</evidence>
<feature type="transmembrane region" description="Helical" evidence="9">
    <location>
        <begin position="245"/>
        <end position="269"/>
    </location>
</feature>
<keyword evidence="7" id="KW-0325">Glycoprotein</keyword>
<evidence type="ECO:0000256" key="8">
    <source>
        <dbReference type="SAM" id="MobiDB-lite"/>
    </source>
</evidence>
<feature type="non-terminal residue" evidence="11">
    <location>
        <position position="1"/>
    </location>
</feature>
<feature type="transmembrane region" description="Helical" evidence="9">
    <location>
        <begin position="281"/>
        <end position="304"/>
    </location>
</feature>
<evidence type="ECO:0000256" key="3">
    <source>
        <dbReference type="ARBA" id="ARBA00022679"/>
    </source>
</evidence>
<reference evidence="11" key="1">
    <citation type="submission" date="2020-06" db="EMBL/GenBank/DDBJ databases">
        <authorList>
            <person name="Li T."/>
            <person name="Hu X."/>
            <person name="Zhang T."/>
            <person name="Song X."/>
            <person name="Zhang H."/>
            <person name="Dai N."/>
            <person name="Sheng W."/>
            <person name="Hou X."/>
            <person name="Wei L."/>
        </authorList>
    </citation>
    <scope>NUCLEOTIDE SEQUENCE</scope>
    <source>
        <strain evidence="11">KEN1</strain>
        <tissue evidence="11">Leaf</tissue>
    </source>
</reference>
<reference evidence="11" key="2">
    <citation type="journal article" date="2024" name="Plant">
        <title>Genomic evolution and insights into agronomic trait innovations of Sesamum species.</title>
        <authorList>
            <person name="Miao H."/>
            <person name="Wang L."/>
            <person name="Qu L."/>
            <person name="Liu H."/>
            <person name="Sun Y."/>
            <person name="Le M."/>
            <person name="Wang Q."/>
            <person name="Wei S."/>
            <person name="Zheng Y."/>
            <person name="Lin W."/>
            <person name="Duan Y."/>
            <person name="Cao H."/>
            <person name="Xiong S."/>
            <person name="Wang X."/>
            <person name="Wei L."/>
            <person name="Li C."/>
            <person name="Ma Q."/>
            <person name="Ju M."/>
            <person name="Zhao R."/>
            <person name="Li G."/>
            <person name="Mu C."/>
            <person name="Tian Q."/>
            <person name="Mei H."/>
            <person name="Zhang T."/>
            <person name="Gao T."/>
            <person name="Zhang H."/>
        </authorList>
    </citation>
    <scope>NUCLEOTIDE SEQUENCE</scope>
    <source>
        <strain evidence="11">KEN1</strain>
    </source>
</reference>
<dbReference type="InterPro" id="IPR012419">
    <property type="entry name" value="Cas1_AcylTrans_dom"/>
</dbReference>
<feature type="transmembrane region" description="Helical" evidence="9">
    <location>
        <begin position="365"/>
        <end position="384"/>
    </location>
</feature>
<feature type="domain" description="Cas1p 10 TM acyl transferase" evidence="10">
    <location>
        <begin position="89"/>
        <end position="495"/>
    </location>
</feature>
<feature type="transmembrane region" description="Helical" evidence="9">
    <location>
        <begin position="692"/>
        <end position="711"/>
    </location>
</feature>
<feature type="transmembrane region" description="Helical" evidence="9">
    <location>
        <begin position="637"/>
        <end position="656"/>
    </location>
</feature>
<feature type="transmembrane region" description="Helical" evidence="9">
    <location>
        <begin position="324"/>
        <end position="344"/>
    </location>
</feature>
<dbReference type="InterPro" id="IPR037185">
    <property type="entry name" value="EmrE-like"/>
</dbReference>
<name>A0AAW2TSR5_9LAMI</name>
<protein>
    <submittedName>
        <fullName evidence="11">Protein REDUCED WALL ACETYLATION 3</fullName>
    </submittedName>
</protein>
<feature type="transmembrane region" description="Helical" evidence="9">
    <location>
        <begin position="224"/>
        <end position="239"/>
    </location>
</feature>
<feature type="transmembrane region" description="Helical" evidence="9">
    <location>
        <begin position="128"/>
        <end position="147"/>
    </location>
</feature>
<feature type="transmembrane region" description="Helical" evidence="9">
    <location>
        <begin position="833"/>
        <end position="853"/>
    </location>
</feature>
<evidence type="ECO:0000256" key="5">
    <source>
        <dbReference type="ARBA" id="ARBA00022989"/>
    </source>
</evidence>
<comment type="caution">
    <text evidence="11">The sequence shown here is derived from an EMBL/GenBank/DDBJ whole genome shotgun (WGS) entry which is preliminary data.</text>
</comment>
<dbReference type="GO" id="GO:0009834">
    <property type="term" value="P:plant-type secondary cell wall biogenesis"/>
    <property type="evidence" value="ECO:0007669"/>
    <property type="project" value="TreeGrafter"/>
</dbReference>
<dbReference type="AlphaFoldDB" id="A0AAW2TSR5"/>
<evidence type="ECO:0000313" key="11">
    <source>
        <dbReference type="EMBL" id="KAL0407479.1"/>
    </source>
</evidence>
<dbReference type="GO" id="GO:0045492">
    <property type="term" value="P:xylan biosynthetic process"/>
    <property type="evidence" value="ECO:0007669"/>
    <property type="project" value="UniProtKB-ARBA"/>
</dbReference>
<feature type="region of interest" description="Disordered" evidence="8">
    <location>
        <begin position="25"/>
        <end position="44"/>
    </location>
</feature>
<comment type="similarity">
    <text evidence="2">Belongs to the PC-esterase family. CASD1 subfamily.</text>
</comment>
<keyword evidence="3" id="KW-0808">Transferase</keyword>
<feature type="transmembrane region" description="Helical" evidence="9">
    <location>
        <begin position="190"/>
        <end position="212"/>
    </location>
</feature>
<sequence>CHSCLESSQLLLHGYTPSGWNIKKSSSPSKVHSDNNLDELDNDTTKDDERTVLMEGGLSKSTSSKFSSPSIKTNLIRFLTMEDSFLLENRLLLRAMAEFGGILFYFYICDRTNFFADSTKSYNRDLFLFLYILLIITSAMTSLKKHHDKSAFSGKSILYLNRHQTEEWKGWMQVLFLMYHYFAATEIYNAIRVFIAAYVWMTGFGNFSYYYIRKDFSVARFAQMMWRLNFFVAFCCIVLDNDYMLYYICPMHTLFTLMVYGALGIGYNYNEIRSVMALKILMCFVVVIFVWEVPGVFDILWSPFTFLLGYSDPAKPNLPRLHEWHFRSGLDRYIWIVGMIYAYFHPNVEKWMEKLEESETKRRRTIKTFIVTVAVVVGYLWYEYIYKLDKVAYNKLHPYTSWIPITVYICLRNFSQELRNFSLTLFAWLGKITLETYISQFHIWLRSNVPNGQPKWLLSFIPDYPLLNFMLTTAVYTLISYRLFELTNVVGEATMSNNFVENRHVPFLDFSHGTCTFIFTGKFNMKNRNGKVLVAYDTQVAYAFDVVTMEEIEDPDFRSIVEEAEERTMSSNTSNTIPEYTVLDPKIGHGGNAVLLAALLETIGFPILIPFALYFSIQDLSRDDAAVNDQPSNLIRAAVYIFLGLFQAATGVLYSVGLQNLPVSTFSLISTTQLGFNALFSFFFNAQKLTPLILNSVVLLTISSTLLIFHSDSEQPAGRSNRGHFAVGFSCSLVASALYSLMLSMTQLAFQKVLKRETFSTVLNMIIYQSLAATCVVIVPLFISGEWSVLRNEMENFELGKASYVIVLAMIAVAWQLCSIGAIGLIFEVSSLFTNVISTVGLPIVPILAAFFFHEKMDGIKVISIVLAVWGFASYVYQHYLNDSSESRNAGENLKVVEESSVATNFISQESQYN</sequence>
<gene>
    <name evidence="11" type="ORF">Slati_4061800</name>
</gene>
<proteinExistence type="inferred from homology"/>
<evidence type="ECO:0000256" key="9">
    <source>
        <dbReference type="SAM" id="Phobius"/>
    </source>
</evidence>
<feature type="transmembrane region" description="Helical" evidence="9">
    <location>
        <begin position="426"/>
        <end position="445"/>
    </location>
</feature>
<keyword evidence="5 9" id="KW-1133">Transmembrane helix</keyword>
<dbReference type="GO" id="GO:0016407">
    <property type="term" value="F:acetyltransferase activity"/>
    <property type="evidence" value="ECO:0007669"/>
    <property type="project" value="TreeGrafter"/>
</dbReference>
<evidence type="ECO:0000256" key="1">
    <source>
        <dbReference type="ARBA" id="ARBA00004141"/>
    </source>
</evidence>
<dbReference type="GO" id="GO:0005794">
    <property type="term" value="C:Golgi apparatus"/>
    <property type="evidence" value="ECO:0007669"/>
    <property type="project" value="UniProtKB-ARBA"/>
</dbReference>
<feature type="transmembrane region" description="Helical" evidence="9">
    <location>
        <begin position="396"/>
        <end position="414"/>
    </location>
</feature>
<feature type="transmembrane region" description="Helical" evidence="9">
    <location>
        <begin position="593"/>
        <end position="617"/>
    </location>
</feature>
<accession>A0AAW2TSR5</accession>
<keyword evidence="6 9" id="KW-0472">Membrane</keyword>
<dbReference type="GO" id="GO:0016020">
    <property type="term" value="C:membrane"/>
    <property type="evidence" value="ECO:0007669"/>
    <property type="project" value="UniProtKB-SubCell"/>
</dbReference>
<feature type="transmembrane region" description="Helical" evidence="9">
    <location>
        <begin position="723"/>
        <end position="742"/>
    </location>
</feature>
<feature type="transmembrane region" description="Helical" evidence="9">
    <location>
        <begin position="465"/>
        <end position="484"/>
    </location>
</feature>
<dbReference type="SUPFAM" id="SSF103481">
    <property type="entry name" value="Multidrug resistance efflux transporter EmrE"/>
    <property type="match status" value="1"/>
</dbReference>